<dbReference type="AlphaFoldDB" id="A0A9J6GKS2"/>
<feature type="domain" description="FP protein C-terminal" evidence="1">
    <location>
        <begin position="106"/>
        <end position="155"/>
    </location>
</feature>
<protein>
    <recommendedName>
        <fullName evidence="1">FP protein C-terminal domain-containing protein</fullName>
    </recommendedName>
</protein>
<evidence type="ECO:0000313" key="2">
    <source>
        <dbReference type="EMBL" id="KAH9375826.1"/>
    </source>
</evidence>
<dbReference type="Pfam" id="PF25298">
    <property type="entry name" value="Baculo_FP_2nd"/>
    <property type="match status" value="1"/>
</dbReference>
<dbReference type="InterPro" id="IPR057251">
    <property type="entry name" value="FP_C"/>
</dbReference>
<keyword evidence="3" id="KW-1185">Reference proteome</keyword>
<organism evidence="2 3">
    <name type="scientific">Haemaphysalis longicornis</name>
    <name type="common">Bush tick</name>
    <dbReference type="NCBI Taxonomy" id="44386"/>
    <lineage>
        <taxon>Eukaryota</taxon>
        <taxon>Metazoa</taxon>
        <taxon>Ecdysozoa</taxon>
        <taxon>Arthropoda</taxon>
        <taxon>Chelicerata</taxon>
        <taxon>Arachnida</taxon>
        <taxon>Acari</taxon>
        <taxon>Parasitiformes</taxon>
        <taxon>Ixodida</taxon>
        <taxon>Ixodoidea</taxon>
        <taxon>Ixodidae</taxon>
        <taxon>Haemaphysalinae</taxon>
        <taxon>Haemaphysalis</taxon>
    </lineage>
</organism>
<reference evidence="2 3" key="1">
    <citation type="journal article" date="2020" name="Cell">
        <title>Large-Scale Comparative Analyses of Tick Genomes Elucidate Their Genetic Diversity and Vector Capacities.</title>
        <authorList>
            <consortium name="Tick Genome and Microbiome Consortium (TIGMIC)"/>
            <person name="Jia N."/>
            <person name="Wang J."/>
            <person name="Shi W."/>
            <person name="Du L."/>
            <person name="Sun Y."/>
            <person name="Zhan W."/>
            <person name="Jiang J.F."/>
            <person name="Wang Q."/>
            <person name="Zhang B."/>
            <person name="Ji P."/>
            <person name="Bell-Sakyi L."/>
            <person name="Cui X.M."/>
            <person name="Yuan T.T."/>
            <person name="Jiang B.G."/>
            <person name="Yang W.F."/>
            <person name="Lam T.T."/>
            <person name="Chang Q.C."/>
            <person name="Ding S.J."/>
            <person name="Wang X.J."/>
            <person name="Zhu J.G."/>
            <person name="Ruan X.D."/>
            <person name="Zhao L."/>
            <person name="Wei J.T."/>
            <person name="Ye R.Z."/>
            <person name="Que T.C."/>
            <person name="Du C.H."/>
            <person name="Zhou Y.H."/>
            <person name="Cheng J.X."/>
            <person name="Dai P.F."/>
            <person name="Guo W.B."/>
            <person name="Han X.H."/>
            <person name="Huang E.J."/>
            <person name="Li L.F."/>
            <person name="Wei W."/>
            <person name="Gao Y.C."/>
            <person name="Liu J.Z."/>
            <person name="Shao H.Z."/>
            <person name="Wang X."/>
            <person name="Wang C.C."/>
            <person name="Yang T.C."/>
            <person name="Huo Q.B."/>
            <person name="Li W."/>
            <person name="Chen H.Y."/>
            <person name="Chen S.E."/>
            <person name="Zhou L.G."/>
            <person name="Ni X.B."/>
            <person name="Tian J.H."/>
            <person name="Sheng Y."/>
            <person name="Liu T."/>
            <person name="Pan Y.S."/>
            <person name="Xia L.Y."/>
            <person name="Li J."/>
            <person name="Zhao F."/>
            <person name="Cao W.C."/>
        </authorList>
    </citation>
    <scope>NUCLEOTIDE SEQUENCE [LARGE SCALE GENOMIC DNA]</scope>
    <source>
        <strain evidence="2">HaeL-2018</strain>
    </source>
</reference>
<name>A0A9J6GKS2_HAELO</name>
<dbReference type="OrthoDB" id="6509011at2759"/>
<dbReference type="Proteomes" id="UP000821853">
    <property type="component" value="Chromosome 5"/>
</dbReference>
<proteinExistence type="predicted"/>
<evidence type="ECO:0000313" key="3">
    <source>
        <dbReference type="Proteomes" id="UP000821853"/>
    </source>
</evidence>
<gene>
    <name evidence="2" type="ORF">HPB48_009898</name>
</gene>
<accession>A0A9J6GKS2</accession>
<dbReference type="VEuPathDB" id="VectorBase:HLOH_053624"/>
<sequence length="156" mass="18101">MTDIEQYLRNRNIEIKGIPFDEYENLPDLLKKLDDVIPKSITAAEVDVCHRVPRRDEGCPNFVVQFRSRTKRNGVQERARKRRVNFSQLGASDVSPIYVNEHLGPAVKKLLGQVVATKHENRWKYAWTKEGKIYAWKSDTTRSLLGTCARDLEKMQ</sequence>
<comment type="caution">
    <text evidence="2">The sequence shown here is derived from an EMBL/GenBank/DDBJ whole genome shotgun (WGS) entry which is preliminary data.</text>
</comment>
<evidence type="ECO:0000259" key="1">
    <source>
        <dbReference type="Pfam" id="PF25298"/>
    </source>
</evidence>
<dbReference type="EMBL" id="JABSTR010000007">
    <property type="protein sequence ID" value="KAH9375826.1"/>
    <property type="molecule type" value="Genomic_DNA"/>
</dbReference>